<dbReference type="KEGG" id="bsto:C0V70_09515"/>
<dbReference type="PANTHER" id="PTHR43245">
    <property type="entry name" value="BIFUNCTIONAL POLYMYXIN RESISTANCE PROTEIN ARNA"/>
    <property type="match status" value="1"/>
</dbReference>
<reference evidence="1 2" key="1">
    <citation type="submission" date="2018-01" db="EMBL/GenBank/DDBJ databases">
        <title>Complete genome sequence of Bacteriovorax stolpii DSM12778.</title>
        <authorList>
            <person name="Tang B."/>
            <person name="Chang J."/>
        </authorList>
    </citation>
    <scope>NUCLEOTIDE SEQUENCE [LARGE SCALE GENOMIC DNA]</scope>
    <source>
        <strain evidence="1 2">DSM 12778</strain>
    </source>
</reference>
<organism evidence="1 2">
    <name type="scientific">Bacteriovorax stolpii</name>
    <name type="common">Bdellovibrio stolpii</name>
    <dbReference type="NCBI Taxonomy" id="960"/>
    <lineage>
        <taxon>Bacteria</taxon>
        <taxon>Pseudomonadati</taxon>
        <taxon>Bdellovibrionota</taxon>
        <taxon>Bacteriovoracia</taxon>
        <taxon>Bacteriovoracales</taxon>
        <taxon>Bacteriovoracaceae</taxon>
        <taxon>Bacteriovorax</taxon>
    </lineage>
</organism>
<dbReference type="InterPro" id="IPR036291">
    <property type="entry name" value="NAD(P)-bd_dom_sf"/>
</dbReference>
<dbReference type="InterPro" id="IPR050177">
    <property type="entry name" value="Lipid_A_modif_metabolic_enz"/>
</dbReference>
<keyword evidence="2" id="KW-1185">Reference proteome</keyword>
<sequence>MNVLITGGTGFLGGYLVRLLASQFEVVYLLSRQGELAKFSDLKNIIYLKGDITNLEVIALEGEERKRLLDDIDVVVHAAALYDLSATYTACFLQNVVGTQNILHLIGAMKNLKSFYYISTIAVGDTDTFFLDENVLPKRTSFKDSYSETKYLAEQIVRENVNTKYVTRIIRPAIIIGDSQTGEMPKIDGPYFFLRAFEKYSKALKYVPIAPLSYNPRAKLPIIPVDHCAQLIAHLIEREKFSLEVKTYHLVSSELPTLQEFLNDLNEKFGLKTYYLPVKENPIHNSLLKILGIPEEVLPFMFSRLSYDKTSTLEDLPEINKSTYGTFKHILFGKS</sequence>
<dbReference type="RefSeq" id="WP_102243629.1">
    <property type="nucleotide sequence ID" value="NZ_CP025704.1"/>
</dbReference>
<dbReference type="EMBL" id="CP025704">
    <property type="protein sequence ID" value="AUN98338.1"/>
    <property type="molecule type" value="Genomic_DNA"/>
</dbReference>
<dbReference type="InterPro" id="IPR013120">
    <property type="entry name" value="FAR_NAD-bd"/>
</dbReference>
<dbReference type="OrthoDB" id="9810734at2"/>
<dbReference type="AlphaFoldDB" id="A0A2K9NS66"/>
<evidence type="ECO:0000313" key="2">
    <source>
        <dbReference type="Proteomes" id="UP000235584"/>
    </source>
</evidence>
<dbReference type="Proteomes" id="UP000235584">
    <property type="component" value="Chromosome"/>
</dbReference>
<protein>
    <submittedName>
        <fullName evidence="1">Uncharacterized protein</fullName>
    </submittedName>
</protein>
<dbReference type="Gene3D" id="3.40.50.720">
    <property type="entry name" value="NAD(P)-binding Rossmann-like Domain"/>
    <property type="match status" value="1"/>
</dbReference>
<proteinExistence type="predicted"/>
<dbReference type="SUPFAM" id="SSF51735">
    <property type="entry name" value="NAD(P)-binding Rossmann-fold domains"/>
    <property type="match status" value="1"/>
</dbReference>
<accession>A0A2K9NS66</accession>
<dbReference type="PANTHER" id="PTHR43245:SF51">
    <property type="entry name" value="SHORT CHAIN DEHYDROGENASE_REDUCTASE FAMILY 42E, MEMBER 2"/>
    <property type="match status" value="1"/>
</dbReference>
<name>A0A2K9NS66_BACTC</name>
<dbReference type="Pfam" id="PF07993">
    <property type="entry name" value="NAD_binding_4"/>
    <property type="match status" value="1"/>
</dbReference>
<gene>
    <name evidence="1" type="ORF">C0V70_09515</name>
</gene>
<evidence type="ECO:0000313" key="1">
    <source>
        <dbReference type="EMBL" id="AUN98338.1"/>
    </source>
</evidence>